<feature type="compositionally biased region" description="Polar residues" evidence="1">
    <location>
        <begin position="130"/>
        <end position="147"/>
    </location>
</feature>
<feature type="compositionally biased region" description="Polar residues" evidence="1">
    <location>
        <begin position="15"/>
        <end position="34"/>
    </location>
</feature>
<gene>
    <name evidence="2" type="ORF">EJ05DRAFT_369196</name>
</gene>
<keyword evidence="3" id="KW-1185">Reference proteome</keyword>
<reference evidence="2" key="1">
    <citation type="journal article" date="2020" name="Stud. Mycol.">
        <title>101 Dothideomycetes genomes: a test case for predicting lifestyles and emergence of pathogens.</title>
        <authorList>
            <person name="Haridas S."/>
            <person name="Albert R."/>
            <person name="Binder M."/>
            <person name="Bloem J."/>
            <person name="Labutti K."/>
            <person name="Salamov A."/>
            <person name="Andreopoulos B."/>
            <person name="Baker S."/>
            <person name="Barry K."/>
            <person name="Bills G."/>
            <person name="Bluhm B."/>
            <person name="Cannon C."/>
            <person name="Castanera R."/>
            <person name="Culley D."/>
            <person name="Daum C."/>
            <person name="Ezra D."/>
            <person name="Gonzalez J."/>
            <person name="Henrissat B."/>
            <person name="Kuo A."/>
            <person name="Liang C."/>
            <person name="Lipzen A."/>
            <person name="Lutzoni F."/>
            <person name="Magnuson J."/>
            <person name="Mondo S."/>
            <person name="Nolan M."/>
            <person name="Ohm R."/>
            <person name="Pangilinan J."/>
            <person name="Park H.-J."/>
            <person name="Ramirez L."/>
            <person name="Alfaro M."/>
            <person name="Sun H."/>
            <person name="Tritt A."/>
            <person name="Yoshinaga Y."/>
            <person name="Zwiers L.-H."/>
            <person name="Turgeon B."/>
            <person name="Goodwin S."/>
            <person name="Spatafora J."/>
            <person name="Crous P."/>
            <person name="Grigoriev I."/>
        </authorList>
    </citation>
    <scope>NUCLEOTIDE SEQUENCE</scope>
    <source>
        <strain evidence="2">CBS 121739</strain>
    </source>
</reference>
<sequence>MPPIPIHLHDPINPEVSSTEASTTAGKASGITPQTAPPPTRTIEIPTPTTTSNTYSPAPPAAPQPASRYIPAATTALTTLSSQQNADTPPPPQPGAVPIPPQSANVVEKVVAVTETRSLPPQASLPPPTDSQLSGKSTIPYQPAQYQGSGSGSTSLPLGTAKLSSQPRQPWQSPIEHPPGYVQNYRAFEDPPELREAARRESELGGDTTTQESIMNALNTAGESLKKGEEAIWKWVEGKK</sequence>
<dbReference type="AlphaFoldDB" id="A0A6A6W764"/>
<dbReference type="OrthoDB" id="5385910at2759"/>
<evidence type="ECO:0000256" key="1">
    <source>
        <dbReference type="SAM" id="MobiDB-lite"/>
    </source>
</evidence>
<dbReference type="EMBL" id="ML996572">
    <property type="protein sequence ID" value="KAF2757864.1"/>
    <property type="molecule type" value="Genomic_DNA"/>
</dbReference>
<accession>A0A6A6W764</accession>
<proteinExistence type="predicted"/>
<dbReference type="Proteomes" id="UP000799437">
    <property type="component" value="Unassembled WGS sequence"/>
</dbReference>
<protein>
    <submittedName>
        <fullName evidence="2">Uncharacterized protein</fullName>
    </submittedName>
</protein>
<feature type="compositionally biased region" description="Low complexity" evidence="1">
    <location>
        <begin position="41"/>
        <end position="56"/>
    </location>
</feature>
<organism evidence="2 3">
    <name type="scientific">Pseudovirgaria hyperparasitica</name>
    <dbReference type="NCBI Taxonomy" id="470096"/>
    <lineage>
        <taxon>Eukaryota</taxon>
        <taxon>Fungi</taxon>
        <taxon>Dikarya</taxon>
        <taxon>Ascomycota</taxon>
        <taxon>Pezizomycotina</taxon>
        <taxon>Dothideomycetes</taxon>
        <taxon>Dothideomycetes incertae sedis</taxon>
        <taxon>Acrospermales</taxon>
        <taxon>Acrospermaceae</taxon>
        <taxon>Pseudovirgaria</taxon>
    </lineage>
</organism>
<evidence type="ECO:0000313" key="2">
    <source>
        <dbReference type="EMBL" id="KAF2757864.1"/>
    </source>
</evidence>
<evidence type="ECO:0000313" key="3">
    <source>
        <dbReference type="Proteomes" id="UP000799437"/>
    </source>
</evidence>
<feature type="compositionally biased region" description="Pro residues" evidence="1">
    <location>
        <begin position="88"/>
        <end position="101"/>
    </location>
</feature>
<name>A0A6A6W764_9PEZI</name>
<dbReference type="GeneID" id="54482186"/>
<dbReference type="RefSeq" id="XP_033600315.1">
    <property type="nucleotide sequence ID" value="XM_033741132.1"/>
</dbReference>
<feature type="region of interest" description="Disordered" evidence="1">
    <location>
        <begin position="1"/>
        <end position="185"/>
    </location>
</feature>
<feature type="compositionally biased region" description="Polar residues" evidence="1">
    <location>
        <begin position="162"/>
        <end position="172"/>
    </location>
</feature>